<protein>
    <recommendedName>
        <fullName evidence="11">Acyl-coenzyme A oxidase</fullName>
    </recommendedName>
</protein>
<dbReference type="PANTHER" id="PTHR10909:SF390">
    <property type="entry name" value="PEROXISOMAL ACYL-COENZYME A OXIDASE 3"/>
    <property type="match status" value="1"/>
</dbReference>
<evidence type="ECO:0000256" key="12">
    <source>
        <dbReference type="PIRSR" id="PIRSR000168-1"/>
    </source>
</evidence>
<evidence type="ECO:0000256" key="10">
    <source>
        <dbReference type="ARBA" id="ARBA00023140"/>
    </source>
</evidence>
<sequence>MRNLLNNCMLSFLTSHGKIYCDRYSFMFRCTNYSFARGKKRAMSIASNLIRDLPKGGPLDAYRKRATFDWKSFKLALDGEDSIRFQNKLWRVIETHPVFQKPITPPRNLDEIRRRCNNQARVFLDNDINPINDYEVYFYIFQYDASIPIKSSISYAMVPGTILALGTEQHHHFIRKFGSGNYIGCFALTEISHGTNAKGMRTTATYDKTTKSFILHTPDFEAAKCWAGGLGKSATHAIIFAQLITPDKVNHGLHVFVVPIRDSNTHLPFPGVTVGDMGEKIALNGIDNGFLMFNNYSIPRNHLLNRTADVSEDGKYVLALKDERKRYGSSLGALSGGRVSITRICSHYMILALTIAIRYCAVRKQFGPTDDNELPVIEYQTQQWRIIPHLAATYAVNIFSTTLIRIMRTFQTNNMVEGKDSAADVGMEIHALSSATKSLCSWIARDAIQDCRESCGGHGYLKMSRLGDIRAENDANCTYEGENNVLIQQASNWLLNQWTNVNKGQPVSSPLNSADFLVNAEQILNTKFNQTTLESVLKPETLLLTFKWLVCYYLKKTHQRVKELKSSGMSDFDVKNNVQSFLARTLSLVYGEHAIMLYFIKCLQDPKWKANEREVLTKLCSLFGAVTLEKRLGDLYSGGYASPSSNIDDFLRKGIIMLCKDLVDNAVALVDVLAPPDFILDSALGMSDGEVYKHIKEWIFKDKENLERPSWWNEIRAKL</sequence>
<dbReference type="SUPFAM" id="SSF47203">
    <property type="entry name" value="Acyl-CoA dehydrogenase C-terminal domain-like"/>
    <property type="match status" value="2"/>
</dbReference>
<evidence type="ECO:0000256" key="3">
    <source>
        <dbReference type="ARBA" id="ARBA00005189"/>
    </source>
</evidence>
<feature type="domain" description="Acyl-CoA oxidase C-terminal" evidence="14">
    <location>
        <begin position="539"/>
        <end position="715"/>
    </location>
</feature>
<comment type="pathway">
    <text evidence="3">Lipid metabolism.</text>
</comment>
<dbReference type="FunFam" id="1.20.140.10:FF:000010">
    <property type="entry name" value="Acyl-coenzyme A oxidase"/>
    <property type="match status" value="1"/>
</dbReference>
<dbReference type="Gene3D" id="1.20.140.10">
    <property type="entry name" value="Butyryl-CoA Dehydrogenase, subunit A, domain 3"/>
    <property type="match status" value="2"/>
</dbReference>
<evidence type="ECO:0000259" key="15">
    <source>
        <dbReference type="Pfam" id="PF02770"/>
    </source>
</evidence>
<dbReference type="InterPro" id="IPR055060">
    <property type="entry name" value="ACOX_C_alpha1"/>
</dbReference>
<organism evidence="17 18">
    <name type="scientific">Pogonomyrmex barbatus</name>
    <name type="common">red harvester ant</name>
    <dbReference type="NCBI Taxonomy" id="144034"/>
    <lineage>
        <taxon>Eukaryota</taxon>
        <taxon>Metazoa</taxon>
        <taxon>Ecdysozoa</taxon>
        <taxon>Arthropoda</taxon>
        <taxon>Hexapoda</taxon>
        <taxon>Insecta</taxon>
        <taxon>Pterygota</taxon>
        <taxon>Neoptera</taxon>
        <taxon>Endopterygota</taxon>
        <taxon>Hymenoptera</taxon>
        <taxon>Apocrita</taxon>
        <taxon>Aculeata</taxon>
        <taxon>Formicoidea</taxon>
        <taxon>Formicidae</taxon>
        <taxon>Myrmicinae</taxon>
        <taxon>Pogonomyrmex</taxon>
    </lineage>
</organism>
<gene>
    <name evidence="18" type="primary">LOC105422537</name>
</gene>
<keyword evidence="17" id="KW-1185">Reference proteome</keyword>
<evidence type="ECO:0000256" key="2">
    <source>
        <dbReference type="ARBA" id="ARBA00004275"/>
    </source>
</evidence>
<proteinExistence type="inferred from homology"/>
<dbReference type="Pfam" id="PF02770">
    <property type="entry name" value="Acyl-CoA_dh_M"/>
    <property type="match status" value="1"/>
</dbReference>
<evidence type="ECO:0000256" key="13">
    <source>
        <dbReference type="PIRSR" id="PIRSR000168-2"/>
    </source>
</evidence>
<name>A0A8N1S2G5_9HYME</name>
<evidence type="ECO:0000259" key="16">
    <source>
        <dbReference type="Pfam" id="PF22924"/>
    </source>
</evidence>
<dbReference type="FunFam" id="2.40.110.10:FF:000005">
    <property type="entry name" value="Acyl-coenzyme A oxidase"/>
    <property type="match status" value="1"/>
</dbReference>
<dbReference type="RefSeq" id="XP_025072970.1">
    <property type="nucleotide sequence ID" value="XM_025217185.1"/>
</dbReference>
<dbReference type="PANTHER" id="PTHR10909">
    <property type="entry name" value="ELECTRON TRANSPORT OXIDOREDUCTASE"/>
    <property type="match status" value="1"/>
</dbReference>
<dbReference type="Pfam" id="PF01756">
    <property type="entry name" value="ACOX"/>
    <property type="match status" value="1"/>
</dbReference>
<dbReference type="GO" id="GO:0016402">
    <property type="term" value="F:pristanoyl-CoA oxidase activity"/>
    <property type="evidence" value="ECO:0007669"/>
    <property type="project" value="TreeGrafter"/>
</dbReference>
<dbReference type="InterPro" id="IPR006091">
    <property type="entry name" value="Acyl-CoA_Oxase/DH_mid-dom"/>
</dbReference>
<feature type="binding site" evidence="13">
    <location>
        <position position="189"/>
    </location>
    <ligand>
        <name>FAD</name>
        <dbReference type="ChEBI" id="CHEBI:57692"/>
    </ligand>
</feature>
<evidence type="ECO:0000259" key="14">
    <source>
        <dbReference type="Pfam" id="PF01756"/>
    </source>
</evidence>
<comment type="similarity">
    <text evidence="4 11">Belongs to the acyl-CoA oxidase family.</text>
</comment>
<dbReference type="SUPFAM" id="SSF56645">
    <property type="entry name" value="Acyl-CoA dehydrogenase NM domain-like"/>
    <property type="match status" value="1"/>
</dbReference>
<keyword evidence="8" id="KW-0560">Oxidoreductase</keyword>
<dbReference type="InterPro" id="IPR012258">
    <property type="entry name" value="Acyl-CoA_oxidase"/>
</dbReference>
<evidence type="ECO:0000313" key="17">
    <source>
        <dbReference type="Proteomes" id="UP000504615"/>
    </source>
</evidence>
<reference evidence="18" key="1">
    <citation type="submission" date="2025-08" db="UniProtKB">
        <authorList>
            <consortium name="RefSeq"/>
        </authorList>
    </citation>
    <scope>IDENTIFICATION</scope>
</reference>
<dbReference type="GeneID" id="105422537"/>
<evidence type="ECO:0000256" key="11">
    <source>
        <dbReference type="PIRNR" id="PIRNR000168"/>
    </source>
</evidence>
<evidence type="ECO:0000256" key="5">
    <source>
        <dbReference type="ARBA" id="ARBA00022630"/>
    </source>
</evidence>
<dbReference type="GO" id="GO:0055088">
    <property type="term" value="P:lipid homeostasis"/>
    <property type="evidence" value="ECO:0007669"/>
    <property type="project" value="TreeGrafter"/>
</dbReference>
<feature type="domain" description="Acyl-CoA oxidase/dehydrogenase middle" evidence="15">
    <location>
        <begin position="185"/>
        <end position="295"/>
    </location>
</feature>
<evidence type="ECO:0000256" key="4">
    <source>
        <dbReference type="ARBA" id="ARBA00006288"/>
    </source>
</evidence>
<dbReference type="AlphaFoldDB" id="A0A8N1S2G5"/>
<dbReference type="GO" id="GO:0071949">
    <property type="term" value="F:FAD binding"/>
    <property type="evidence" value="ECO:0007669"/>
    <property type="project" value="InterPro"/>
</dbReference>
<evidence type="ECO:0000256" key="8">
    <source>
        <dbReference type="ARBA" id="ARBA00023002"/>
    </source>
</evidence>
<dbReference type="Proteomes" id="UP000504615">
    <property type="component" value="Unplaced"/>
</dbReference>
<keyword evidence="5 11" id="KW-0285">Flavoprotein</keyword>
<comment type="cofactor">
    <cofactor evidence="1">
        <name>FAD</name>
        <dbReference type="ChEBI" id="CHEBI:57692"/>
    </cofactor>
</comment>
<comment type="subcellular location">
    <subcellularLocation>
        <location evidence="2">Peroxisome</location>
    </subcellularLocation>
</comment>
<dbReference type="InterPro" id="IPR009100">
    <property type="entry name" value="AcylCoA_DH/oxidase_NM_dom_sf"/>
</dbReference>
<feature type="domain" description="Acyl-CoA oxidase C-alpha1" evidence="16">
    <location>
        <begin position="332"/>
        <end position="495"/>
    </location>
</feature>
<dbReference type="InterPro" id="IPR036250">
    <property type="entry name" value="AcylCo_DH-like_C"/>
</dbReference>
<dbReference type="GO" id="GO:0033540">
    <property type="term" value="P:fatty acid beta-oxidation using acyl-CoA oxidase"/>
    <property type="evidence" value="ECO:0007669"/>
    <property type="project" value="TreeGrafter"/>
</dbReference>
<evidence type="ECO:0000256" key="6">
    <source>
        <dbReference type="ARBA" id="ARBA00022827"/>
    </source>
</evidence>
<keyword evidence="9" id="KW-0443">Lipid metabolism</keyword>
<dbReference type="InterPro" id="IPR002655">
    <property type="entry name" value="Acyl-CoA_oxidase_C"/>
</dbReference>
<dbReference type="Gene3D" id="2.40.110.10">
    <property type="entry name" value="Butyryl-CoA Dehydrogenase, subunit A, domain 2"/>
    <property type="match status" value="1"/>
</dbReference>
<evidence type="ECO:0000256" key="7">
    <source>
        <dbReference type="ARBA" id="ARBA00022832"/>
    </source>
</evidence>
<evidence type="ECO:0000256" key="1">
    <source>
        <dbReference type="ARBA" id="ARBA00001974"/>
    </source>
</evidence>
<dbReference type="PIRSF" id="PIRSF000168">
    <property type="entry name" value="Acyl-CoA_oxidase"/>
    <property type="match status" value="1"/>
</dbReference>
<keyword evidence="6 11" id="KW-0274">FAD</keyword>
<dbReference type="InterPro" id="IPR046373">
    <property type="entry name" value="Acyl-CoA_Oxase/DH_mid-dom_sf"/>
</dbReference>
<feature type="binding site" evidence="13">
    <location>
        <position position="228"/>
    </location>
    <ligand>
        <name>FAD</name>
        <dbReference type="ChEBI" id="CHEBI:57692"/>
    </ligand>
</feature>
<dbReference type="Pfam" id="PF22924">
    <property type="entry name" value="ACOX_C_alpha1"/>
    <property type="match status" value="1"/>
</dbReference>
<accession>A0A8N1S2G5</accession>
<dbReference type="GO" id="GO:0005504">
    <property type="term" value="F:fatty acid binding"/>
    <property type="evidence" value="ECO:0007669"/>
    <property type="project" value="TreeGrafter"/>
</dbReference>
<dbReference type="GO" id="GO:0005777">
    <property type="term" value="C:peroxisome"/>
    <property type="evidence" value="ECO:0007669"/>
    <property type="project" value="UniProtKB-SubCell"/>
</dbReference>
<dbReference type="CTD" id="8310"/>
<evidence type="ECO:0000313" key="18">
    <source>
        <dbReference type="RefSeq" id="XP_025072970.1"/>
    </source>
</evidence>
<feature type="active site" description="Proton acceptor" evidence="12">
    <location>
        <position position="480"/>
    </location>
</feature>
<keyword evidence="10" id="KW-0576">Peroxisome</keyword>
<evidence type="ECO:0000256" key="9">
    <source>
        <dbReference type="ARBA" id="ARBA00023098"/>
    </source>
</evidence>
<dbReference type="FunFam" id="1.20.140.10:FF:000007">
    <property type="entry name" value="Acyl-coenzyme A oxidase"/>
    <property type="match status" value="1"/>
</dbReference>
<keyword evidence="7" id="KW-0276">Fatty acid metabolism</keyword>
<dbReference type="OrthoDB" id="538336at2759"/>